<accession>B4IX20</accession>
<sequence>MSKCSRLEREIILLRQELAITRLDRDELYRKLGDKKSHLDLGKRVKSNPTNQDLYIAYLEEQIQTTRLKYKKQMGDVKSSAGLLETKLQNVRQEMNCITAKAHQVDELEKTVTILKAKLQRRDAIIARYNEQHAAFLGLINNLGQNSVEALSAEHQMKDHSKSESEIQLRDDRVDDRKQFSKSLLSFPCLGSALKHKLKRKPD</sequence>
<gene>
    <name evidence="1" type="primary">Dgri\GH15266</name>
    <name evidence="1" type="ORF">Dgri_GH15266</name>
</gene>
<dbReference type="STRING" id="7222.B4IX20"/>
<dbReference type="SMR" id="B4IX20"/>
<name>B4IX20_DROGR</name>
<dbReference type="PhylomeDB" id="B4IX20"/>
<keyword evidence="2" id="KW-1185">Reference proteome</keyword>
<dbReference type="EMBL" id="CH916366">
    <property type="protein sequence ID" value="EDV96326.1"/>
    <property type="molecule type" value="Genomic_DNA"/>
</dbReference>
<dbReference type="OrthoDB" id="7866449at2759"/>
<dbReference type="KEGG" id="dgr:6558492"/>
<dbReference type="InParanoid" id="B4IX20"/>
<proteinExistence type="predicted"/>
<organism evidence="2">
    <name type="scientific">Drosophila grimshawi</name>
    <name type="common">Hawaiian fruit fly</name>
    <name type="synonym">Idiomyia grimshawi</name>
    <dbReference type="NCBI Taxonomy" id="7222"/>
    <lineage>
        <taxon>Eukaryota</taxon>
        <taxon>Metazoa</taxon>
        <taxon>Ecdysozoa</taxon>
        <taxon>Arthropoda</taxon>
        <taxon>Hexapoda</taxon>
        <taxon>Insecta</taxon>
        <taxon>Pterygota</taxon>
        <taxon>Neoptera</taxon>
        <taxon>Endopterygota</taxon>
        <taxon>Diptera</taxon>
        <taxon>Brachycera</taxon>
        <taxon>Muscomorpha</taxon>
        <taxon>Ephydroidea</taxon>
        <taxon>Drosophilidae</taxon>
        <taxon>Drosophila</taxon>
        <taxon>Hawaiian Drosophila</taxon>
    </lineage>
</organism>
<evidence type="ECO:0000313" key="2">
    <source>
        <dbReference type="Proteomes" id="UP000001070"/>
    </source>
</evidence>
<dbReference type="AlphaFoldDB" id="B4IX20"/>
<dbReference type="OMA" id="NEQHAAF"/>
<protein>
    <submittedName>
        <fullName evidence="1">GH15266</fullName>
    </submittedName>
</protein>
<evidence type="ECO:0000313" key="1">
    <source>
        <dbReference type="EMBL" id="EDV96326.1"/>
    </source>
</evidence>
<reference evidence="1 2" key="1">
    <citation type="journal article" date="2007" name="Nature">
        <title>Evolution of genes and genomes on the Drosophila phylogeny.</title>
        <authorList>
            <consortium name="Drosophila 12 Genomes Consortium"/>
            <person name="Clark A.G."/>
            <person name="Eisen M.B."/>
            <person name="Smith D.R."/>
            <person name="Bergman C.M."/>
            <person name="Oliver B."/>
            <person name="Markow T.A."/>
            <person name="Kaufman T.C."/>
            <person name="Kellis M."/>
            <person name="Gelbart W."/>
            <person name="Iyer V.N."/>
            <person name="Pollard D.A."/>
            <person name="Sackton T.B."/>
            <person name="Larracuente A.M."/>
            <person name="Singh N.D."/>
            <person name="Abad J.P."/>
            <person name="Abt D.N."/>
            <person name="Adryan B."/>
            <person name="Aguade M."/>
            <person name="Akashi H."/>
            <person name="Anderson W.W."/>
            <person name="Aquadro C.F."/>
            <person name="Ardell D.H."/>
            <person name="Arguello R."/>
            <person name="Artieri C.G."/>
            <person name="Barbash D.A."/>
            <person name="Barker D."/>
            <person name="Barsanti P."/>
            <person name="Batterham P."/>
            <person name="Batzoglou S."/>
            <person name="Begun D."/>
            <person name="Bhutkar A."/>
            <person name="Blanco E."/>
            <person name="Bosak S.A."/>
            <person name="Bradley R.K."/>
            <person name="Brand A.D."/>
            <person name="Brent M.R."/>
            <person name="Brooks A.N."/>
            <person name="Brown R.H."/>
            <person name="Butlin R.K."/>
            <person name="Caggese C."/>
            <person name="Calvi B.R."/>
            <person name="Bernardo de Carvalho A."/>
            <person name="Caspi A."/>
            <person name="Castrezana S."/>
            <person name="Celniker S.E."/>
            <person name="Chang J.L."/>
            <person name="Chapple C."/>
            <person name="Chatterji S."/>
            <person name="Chinwalla A."/>
            <person name="Civetta A."/>
            <person name="Clifton S.W."/>
            <person name="Comeron J.M."/>
            <person name="Costello J.C."/>
            <person name="Coyne J.A."/>
            <person name="Daub J."/>
            <person name="David R.G."/>
            <person name="Delcher A.L."/>
            <person name="Delehaunty K."/>
            <person name="Do C.B."/>
            <person name="Ebling H."/>
            <person name="Edwards K."/>
            <person name="Eickbush T."/>
            <person name="Evans J.D."/>
            <person name="Filipski A."/>
            <person name="Findeiss S."/>
            <person name="Freyhult E."/>
            <person name="Fulton L."/>
            <person name="Fulton R."/>
            <person name="Garcia A.C."/>
            <person name="Gardiner A."/>
            <person name="Garfield D.A."/>
            <person name="Garvin B.E."/>
            <person name="Gibson G."/>
            <person name="Gilbert D."/>
            <person name="Gnerre S."/>
            <person name="Godfrey J."/>
            <person name="Good R."/>
            <person name="Gotea V."/>
            <person name="Gravely B."/>
            <person name="Greenberg A.J."/>
            <person name="Griffiths-Jones S."/>
            <person name="Gross S."/>
            <person name="Guigo R."/>
            <person name="Gustafson E.A."/>
            <person name="Haerty W."/>
            <person name="Hahn M.W."/>
            <person name="Halligan D.L."/>
            <person name="Halpern A.L."/>
            <person name="Halter G.M."/>
            <person name="Han M.V."/>
            <person name="Heger A."/>
            <person name="Hillier L."/>
            <person name="Hinrichs A.S."/>
            <person name="Holmes I."/>
            <person name="Hoskins R.A."/>
            <person name="Hubisz M.J."/>
            <person name="Hultmark D."/>
            <person name="Huntley M.A."/>
            <person name="Jaffe D.B."/>
            <person name="Jagadeeshan S."/>
            <person name="Jeck W.R."/>
            <person name="Johnson J."/>
            <person name="Jones C.D."/>
            <person name="Jordan W.C."/>
            <person name="Karpen G.H."/>
            <person name="Kataoka E."/>
            <person name="Keightley P.D."/>
            <person name="Kheradpour P."/>
            <person name="Kirkness E.F."/>
            <person name="Koerich L.B."/>
            <person name="Kristiansen K."/>
            <person name="Kudrna D."/>
            <person name="Kulathinal R.J."/>
            <person name="Kumar S."/>
            <person name="Kwok R."/>
            <person name="Lander E."/>
            <person name="Langley C.H."/>
            <person name="Lapoint R."/>
            <person name="Lazzaro B.P."/>
            <person name="Lee S.J."/>
            <person name="Levesque L."/>
            <person name="Li R."/>
            <person name="Lin C.F."/>
            <person name="Lin M.F."/>
            <person name="Lindblad-Toh K."/>
            <person name="Llopart A."/>
            <person name="Long M."/>
            <person name="Low L."/>
            <person name="Lozovsky E."/>
            <person name="Lu J."/>
            <person name="Luo M."/>
            <person name="Machado C.A."/>
            <person name="Makalowski W."/>
            <person name="Marzo M."/>
            <person name="Matsuda M."/>
            <person name="Matzkin L."/>
            <person name="McAllister B."/>
            <person name="McBride C.S."/>
            <person name="McKernan B."/>
            <person name="McKernan K."/>
            <person name="Mendez-Lago M."/>
            <person name="Minx P."/>
            <person name="Mollenhauer M.U."/>
            <person name="Montooth K."/>
            <person name="Mount S.M."/>
            <person name="Mu X."/>
            <person name="Myers E."/>
            <person name="Negre B."/>
            <person name="Newfeld S."/>
            <person name="Nielsen R."/>
            <person name="Noor M.A."/>
            <person name="O'Grady P."/>
            <person name="Pachter L."/>
            <person name="Papaceit M."/>
            <person name="Parisi M.J."/>
            <person name="Parisi M."/>
            <person name="Parts L."/>
            <person name="Pedersen J.S."/>
            <person name="Pesole G."/>
            <person name="Phillippy A.M."/>
            <person name="Ponting C.P."/>
            <person name="Pop M."/>
            <person name="Porcelli D."/>
            <person name="Powell J.R."/>
            <person name="Prohaska S."/>
            <person name="Pruitt K."/>
            <person name="Puig M."/>
            <person name="Quesneville H."/>
            <person name="Ram K.R."/>
            <person name="Rand D."/>
            <person name="Rasmussen M.D."/>
            <person name="Reed L.K."/>
            <person name="Reenan R."/>
            <person name="Reily A."/>
            <person name="Remington K.A."/>
            <person name="Rieger T.T."/>
            <person name="Ritchie M.G."/>
            <person name="Robin C."/>
            <person name="Rogers Y.H."/>
            <person name="Rohde C."/>
            <person name="Rozas J."/>
            <person name="Rubenfield M.J."/>
            <person name="Ruiz A."/>
            <person name="Russo S."/>
            <person name="Salzberg S.L."/>
            <person name="Sanchez-Gracia A."/>
            <person name="Saranga D.J."/>
            <person name="Sato H."/>
            <person name="Schaeffer S.W."/>
            <person name="Schatz M.C."/>
            <person name="Schlenke T."/>
            <person name="Schwartz R."/>
            <person name="Segarra C."/>
            <person name="Singh R.S."/>
            <person name="Sirot L."/>
            <person name="Sirota M."/>
            <person name="Sisneros N.B."/>
            <person name="Smith C.D."/>
            <person name="Smith T.F."/>
            <person name="Spieth J."/>
            <person name="Stage D.E."/>
            <person name="Stark A."/>
            <person name="Stephan W."/>
            <person name="Strausberg R.L."/>
            <person name="Strempel S."/>
            <person name="Sturgill D."/>
            <person name="Sutton G."/>
            <person name="Sutton G.G."/>
            <person name="Tao W."/>
            <person name="Teichmann S."/>
            <person name="Tobari Y.N."/>
            <person name="Tomimura Y."/>
            <person name="Tsolas J.M."/>
            <person name="Valente V.L."/>
            <person name="Venter E."/>
            <person name="Venter J.C."/>
            <person name="Vicario S."/>
            <person name="Vieira F.G."/>
            <person name="Vilella A.J."/>
            <person name="Villasante A."/>
            <person name="Walenz B."/>
            <person name="Wang J."/>
            <person name="Wasserman M."/>
            <person name="Watts T."/>
            <person name="Wilson D."/>
            <person name="Wilson R.K."/>
            <person name="Wing R.A."/>
            <person name="Wolfner M.F."/>
            <person name="Wong A."/>
            <person name="Wong G.K."/>
            <person name="Wu C.I."/>
            <person name="Wu G."/>
            <person name="Yamamoto D."/>
            <person name="Yang H.P."/>
            <person name="Yang S.P."/>
            <person name="Yorke J.A."/>
            <person name="Yoshida K."/>
            <person name="Zdobnov E."/>
            <person name="Zhang P."/>
            <person name="Zhang Y."/>
            <person name="Zimin A.V."/>
            <person name="Baldwin J."/>
            <person name="Abdouelleil A."/>
            <person name="Abdulkadir J."/>
            <person name="Abebe A."/>
            <person name="Abera B."/>
            <person name="Abreu J."/>
            <person name="Acer S.C."/>
            <person name="Aftuck L."/>
            <person name="Alexander A."/>
            <person name="An P."/>
            <person name="Anderson E."/>
            <person name="Anderson S."/>
            <person name="Arachi H."/>
            <person name="Azer M."/>
            <person name="Bachantsang P."/>
            <person name="Barry A."/>
            <person name="Bayul T."/>
            <person name="Berlin A."/>
            <person name="Bessette D."/>
            <person name="Bloom T."/>
            <person name="Blye J."/>
            <person name="Boguslavskiy L."/>
            <person name="Bonnet C."/>
            <person name="Boukhgalter B."/>
            <person name="Bourzgui I."/>
            <person name="Brown A."/>
            <person name="Cahill P."/>
            <person name="Channer S."/>
            <person name="Cheshatsang Y."/>
            <person name="Chuda L."/>
            <person name="Citroen M."/>
            <person name="Collymore A."/>
            <person name="Cooke P."/>
            <person name="Costello M."/>
            <person name="D'Aco K."/>
            <person name="Daza R."/>
            <person name="De Haan G."/>
            <person name="DeGray S."/>
            <person name="DeMaso C."/>
            <person name="Dhargay N."/>
            <person name="Dooley K."/>
            <person name="Dooley E."/>
            <person name="Doricent M."/>
            <person name="Dorje P."/>
            <person name="Dorjee K."/>
            <person name="Dupes A."/>
            <person name="Elong R."/>
            <person name="Falk J."/>
            <person name="Farina A."/>
            <person name="Faro S."/>
            <person name="Ferguson D."/>
            <person name="Fisher S."/>
            <person name="Foley C.D."/>
            <person name="Franke A."/>
            <person name="Friedrich D."/>
            <person name="Gadbois L."/>
            <person name="Gearin G."/>
            <person name="Gearin C.R."/>
            <person name="Giannoukos G."/>
            <person name="Goode T."/>
            <person name="Graham J."/>
            <person name="Grandbois E."/>
            <person name="Grewal S."/>
            <person name="Gyaltsen K."/>
            <person name="Hafez N."/>
            <person name="Hagos B."/>
            <person name="Hall J."/>
            <person name="Henson C."/>
            <person name="Hollinger A."/>
            <person name="Honan T."/>
            <person name="Huard M.D."/>
            <person name="Hughes L."/>
            <person name="Hurhula B."/>
            <person name="Husby M.E."/>
            <person name="Kamat A."/>
            <person name="Kanga B."/>
            <person name="Kashin S."/>
            <person name="Khazanovich D."/>
            <person name="Kisner P."/>
            <person name="Lance K."/>
            <person name="Lara M."/>
            <person name="Lee W."/>
            <person name="Lennon N."/>
            <person name="Letendre F."/>
            <person name="LeVine R."/>
            <person name="Lipovsky A."/>
            <person name="Liu X."/>
            <person name="Liu J."/>
            <person name="Liu S."/>
            <person name="Lokyitsang T."/>
            <person name="Lokyitsang Y."/>
            <person name="Lubonja R."/>
            <person name="Lui A."/>
            <person name="MacDonald P."/>
            <person name="Magnisalis V."/>
            <person name="Maru K."/>
            <person name="Matthews C."/>
            <person name="McCusker W."/>
            <person name="McDonough S."/>
            <person name="Mehta T."/>
            <person name="Meldrim J."/>
            <person name="Meneus L."/>
            <person name="Mihai O."/>
            <person name="Mihalev A."/>
            <person name="Mihova T."/>
            <person name="Mittelman R."/>
            <person name="Mlenga V."/>
            <person name="Montmayeur A."/>
            <person name="Mulrain L."/>
            <person name="Navidi A."/>
            <person name="Naylor J."/>
            <person name="Negash T."/>
            <person name="Nguyen T."/>
            <person name="Nguyen N."/>
            <person name="Nicol R."/>
            <person name="Norbu C."/>
            <person name="Norbu N."/>
            <person name="Novod N."/>
            <person name="O'Neill B."/>
            <person name="Osman S."/>
            <person name="Markiewicz E."/>
            <person name="Oyono O.L."/>
            <person name="Patti C."/>
            <person name="Phunkhang P."/>
            <person name="Pierre F."/>
            <person name="Priest M."/>
            <person name="Raghuraman S."/>
            <person name="Rege F."/>
            <person name="Reyes R."/>
            <person name="Rise C."/>
            <person name="Rogov P."/>
            <person name="Ross K."/>
            <person name="Ryan E."/>
            <person name="Settipalli S."/>
            <person name="Shea T."/>
            <person name="Sherpa N."/>
            <person name="Shi L."/>
            <person name="Shih D."/>
            <person name="Sparrow T."/>
            <person name="Spaulding J."/>
            <person name="Stalker J."/>
            <person name="Stange-Thomann N."/>
            <person name="Stavropoulos S."/>
            <person name="Stone C."/>
            <person name="Strader C."/>
            <person name="Tesfaye S."/>
            <person name="Thomson T."/>
            <person name="Thoulutsang Y."/>
            <person name="Thoulutsang D."/>
            <person name="Topham K."/>
            <person name="Topping I."/>
            <person name="Tsamla T."/>
            <person name="Vassiliev H."/>
            <person name="Vo A."/>
            <person name="Wangchuk T."/>
            <person name="Wangdi T."/>
            <person name="Weiand M."/>
            <person name="Wilkinson J."/>
            <person name="Wilson A."/>
            <person name="Yadav S."/>
            <person name="Young G."/>
            <person name="Yu Q."/>
            <person name="Zembek L."/>
            <person name="Zhong D."/>
            <person name="Zimmer A."/>
            <person name="Zwirko Z."/>
            <person name="Jaffe D.B."/>
            <person name="Alvarez P."/>
            <person name="Brockman W."/>
            <person name="Butler J."/>
            <person name="Chin C."/>
            <person name="Gnerre S."/>
            <person name="Grabherr M."/>
            <person name="Kleber M."/>
            <person name="Mauceli E."/>
            <person name="MacCallum I."/>
        </authorList>
    </citation>
    <scope>NUCLEOTIDE SEQUENCE [LARGE SCALE GENOMIC DNA]</scope>
    <source>
        <strain evidence="2">Tucson 15287-2541.00</strain>
    </source>
</reference>
<dbReference type="Proteomes" id="UP000001070">
    <property type="component" value="Unassembled WGS sequence"/>
</dbReference>
<dbReference type="eggNOG" id="ENOG502TAV4">
    <property type="taxonomic scope" value="Eukaryota"/>
</dbReference>
<dbReference type="HOGENOM" id="CLU_116898_0_0_1"/>